<comment type="subcellular location">
    <subcellularLocation>
        <location evidence="2">Endoplasmic reticulum membrane</location>
        <topology evidence="2">Single-pass type I membrane protein</topology>
    </subcellularLocation>
</comment>
<sequence length="193" mass="21754">MYTILLLAAAVAVSFGQEPTGVVQELGAARVLASKFFLSQYAVEDKDYVVDYHLHNIGDKAALKVTLDDRHSFPTQTFEIVRGLLQVRWERLGPGANVTHSVVLRPRQFGAFNYTAGQITYYPSEDAKEVRVGYTTAPGEGYIYRLKDYERKFSPHVGDWAIFALMALPCVGLPLLLWFKTKSKYDIDLKKSK</sequence>
<evidence type="ECO:0000256" key="4">
    <source>
        <dbReference type="ARBA" id="ARBA00021110"/>
    </source>
</evidence>
<organism evidence="14 15">
    <name type="scientific">Plectus sambesii</name>
    <dbReference type="NCBI Taxonomy" id="2011161"/>
    <lineage>
        <taxon>Eukaryota</taxon>
        <taxon>Metazoa</taxon>
        <taxon>Ecdysozoa</taxon>
        <taxon>Nematoda</taxon>
        <taxon>Chromadorea</taxon>
        <taxon>Plectida</taxon>
        <taxon>Plectina</taxon>
        <taxon>Plectoidea</taxon>
        <taxon>Plectidae</taxon>
        <taxon>Plectus</taxon>
    </lineage>
</organism>
<evidence type="ECO:0000256" key="13">
    <source>
        <dbReference type="SAM" id="SignalP"/>
    </source>
</evidence>
<proteinExistence type="inferred from homology"/>
<evidence type="ECO:0000256" key="9">
    <source>
        <dbReference type="ARBA" id="ARBA00023136"/>
    </source>
</evidence>
<keyword evidence="10" id="KW-0325">Glycoprotein</keyword>
<protein>
    <recommendedName>
        <fullName evidence="4 11">Translocon-associated protein subunit beta</fullName>
        <shortName evidence="11">TRAP-beta</shortName>
    </recommendedName>
    <alternativeName>
        <fullName evidence="11">Signal sequence receptor subunit beta</fullName>
    </alternativeName>
</protein>
<keyword evidence="6 13" id="KW-0732">Signal</keyword>
<evidence type="ECO:0000256" key="5">
    <source>
        <dbReference type="ARBA" id="ARBA00022692"/>
    </source>
</evidence>
<dbReference type="GO" id="GO:0005789">
    <property type="term" value="C:endoplasmic reticulum membrane"/>
    <property type="evidence" value="ECO:0007669"/>
    <property type="project" value="UniProtKB-SubCell"/>
</dbReference>
<evidence type="ECO:0000313" key="15">
    <source>
        <dbReference type="WBParaSite" id="PSAMB.scaffold4432size14623.g24321.t1"/>
    </source>
</evidence>
<keyword evidence="8 12" id="KW-1133">Transmembrane helix</keyword>
<evidence type="ECO:0000256" key="12">
    <source>
        <dbReference type="SAM" id="Phobius"/>
    </source>
</evidence>
<evidence type="ECO:0000256" key="10">
    <source>
        <dbReference type="ARBA" id="ARBA00023180"/>
    </source>
</evidence>
<comment type="similarity">
    <text evidence="3 11">Belongs to the TRAP-beta family.</text>
</comment>
<dbReference type="PANTHER" id="PTHR12861">
    <property type="entry name" value="TRANSLOCON-ASSOCIATED PROTEIN, BETA SUBUNIT PRECURSOR TRAP-BETA SIGNAL SEQUENCE RECEPTOR BETA SUBUNIT"/>
    <property type="match status" value="1"/>
</dbReference>
<evidence type="ECO:0000256" key="7">
    <source>
        <dbReference type="ARBA" id="ARBA00022824"/>
    </source>
</evidence>
<dbReference type="AlphaFoldDB" id="A0A914WM16"/>
<dbReference type="Proteomes" id="UP000887566">
    <property type="component" value="Unplaced"/>
</dbReference>
<comment type="subunit">
    <text evidence="11">Heterotetramer of TRAP-alpha, TRAP-beta, TRAP-delta and TRAP-gamma.</text>
</comment>
<keyword evidence="5 12" id="KW-0812">Transmembrane</keyword>
<evidence type="ECO:0000256" key="2">
    <source>
        <dbReference type="ARBA" id="ARBA00004115"/>
    </source>
</evidence>
<dbReference type="InterPro" id="IPR008856">
    <property type="entry name" value="TRAP_beta"/>
</dbReference>
<keyword evidence="9 11" id="KW-0472">Membrane</keyword>
<reference evidence="15" key="1">
    <citation type="submission" date="2022-11" db="UniProtKB">
        <authorList>
            <consortium name="WormBaseParasite"/>
        </authorList>
    </citation>
    <scope>IDENTIFICATION</scope>
</reference>
<feature type="transmembrane region" description="Helical" evidence="12">
    <location>
        <begin position="160"/>
        <end position="179"/>
    </location>
</feature>
<evidence type="ECO:0000256" key="8">
    <source>
        <dbReference type="ARBA" id="ARBA00022989"/>
    </source>
</evidence>
<dbReference type="PIRSF" id="PIRSF016400">
    <property type="entry name" value="TRAP_beta"/>
    <property type="match status" value="1"/>
</dbReference>
<accession>A0A914WM16</accession>
<evidence type="ECO:0000313" key="14">
    <source>
        <dbReference type="Proteomes" id="UP000887566"/>
    </source>
</evidence>
<comment type="function">
    <text evidence="1 11">TRAP proteins are part of a complex whose function is to bind calcium to the ER membrane and thereby regulate the retention of ER resident proteins.</text>
</comment>
<evidence type="ECO:0000256" key="3">
    <source>
        <dbReference type="ARBA" id="ARBA00005610"/>
    </source>
</evidence>
<feature type="chain" id="PRO_5037111492" description="Translocon-associated protein subunit beta" evidence="13">
    <location>
        <begin position="17"/>
        <end position="193"/>
    </location>
</feature>
<keyword evidence="14" id="KW-1185">Reference proteome</keyword>
<dbReference type="WBParaSite" id="PSAMB.scaffold4432size14623.g24321.t1">
    <property type="protein sequence ID" value="PSAMB.scaffold4432size14623.g24321.t1"/>
    <property type="gene ID" value="PSAMB.scaffold4432size14623.g24321"/>
</dbReference>
<dbReference type="PANTHER" id="PTHR12861:SF3">
    <property type="entry name" value="TRANSLOCON-ASSOCIATED PROTEIN SUBUNIT BETA"/>
    <property type="match status" value="1"/>
</dbReference>
<evidence type="ECO:0000256" key="6">
    <source>
        <dbReference type="ARBA" id="ARBA00022729"/>
    </source>
</evidence>
<feature type="signal peptide" evidence="13">
    <location>
        <begin position="1"/>
        <end position="16"/>
    </location>
</feature>
<evidence type="ECO:0000256" key="11">
    <source>
        <dbReference type="PIRNR" id="PIRNR016400"/>
    </source>
</evidence>
<evidence type="ECO:0000256" key="1">
    <source>
        <dbReference type="ARBA" id="ARBA00002838"/>
    </source>
</evidence>
<name>A0A914WM16_9BILA</name>
<dbReference type="Pfam" id="PF05753">
    <property type="entry name" value="TRAP_beta"/>
    <property type="match status" value="1"/>
</dbReference>
<keyword evidence="7 11" id="KW-0256">Endoplasmic reticulum</keyword>